<dbReference type="RefSeq" id="WP_328015611.1">
    <property type="nucleotide sequence ID" value="NZ_JARTFS010000013.1"/>
</dbReference>
<keyword evidence="2" id="KW-0813">Transport</keyword>
<feature type="transmembrane region" description="Helical" evidence="3">
    <location>
        <begin position="120"/>
        <end position="140"/>
    </location>
</feature>
<keyword evidence="2 3" id="KW-0472">Membrane</keyword>
<gene>
    <name evidence="4" type="ORF">P9271_16980</name>
</gene>
<dbReference type="PIRSF" id="PIRSF016661">
    <property type="entry name" value="BioY"/>
    <property type="match status" value="1"/>
</dbReference>
<proteinExistence type="inferred from homology"/>
<dbReference type="Proteomes" id="UP001342826">
    <property type="component" value="Unassembled WGS sequence"/>
</dbReference>
<dbReference type="PANTHER" id="PTHR34295">
    <property type="entry name" value="BIOTIN TRANSPORTER BIOY"/>
    <property type="match status" value="1"/>
</dbReference>
<keyword evidence="5" id="KW-1185">Reference proteome</keyword>
<accession>A0ABU6P0W7</accession>
<dbReference type="InterPro" id="IPR003784">
    <property type="entry name" value="BioY"/>
</dbReference>
<evidence type="ECO:0000256" key="3">
    <source>
        <dbReference type="SAM" id="Phobius"/>
    </source>
</evidence>
<comment type="caution">
    <text evidence="4">The sequence shown here is derived from an EMBL/GenBank/DDBJ whole genome shotgun (WGS) entry which is preliminary data.</text>
</comment>
<evidence type="ECO:0000313" key="4">
    <source>
        <dbReference type="EMBL" id="MED4403002.1"/>
    </source>
</evidence>
<keyword evidence="3" id="KW-0812">Transmembrane</keyword>
<dbReference type="Gene3D" id="1.10.1760.20">
    <property type="match status" value="1"/>
</dbReference>
<name>A0ABU6P0W7_9BACI</name>
<feature type="transmembrane region" description="Helical" evidence="3">
    <location>
        <begin position="61"/>
        <end position="80"/>
    </location>
</feature>
<dbReference type="EMBL" id="JARTFS010000013">
    <property type="protein sequence ID" value="MED4403002.1"/>
    <property type="molecule type" value="Genomic_DNA"/>
</dbReference>
<sequence length="197" mass="21278">MKKSFRTYDLILVSMFAALMAIGANITSWAPFLQIAGVPLSMQPFFCILAGLLLGSRLGALSMVVYALIGIAGAPVFAQFSAGIGIIFKSTGGFVLSYIIAAFIAGLIIERKTEPKLSSFLLASFIGIALIYIIGTSYMWSASNLWLEVPLSYSSAWLIMSWFIVKDAAFTIIGALLAPKIYHAVWKATGFGRKRTA</sequence>
<comment type="similarity">
    <text evidence="1 2">Belongs to the BioY family.</text>
</comment>
<reference evidence="4 5" key="1">
    <citation type="submission" date="2023-03" db="EMBL/GenBank/DDBJ databases">
        <title>Bacillus Genome Sequencing.</title>
        <authorList>
            <person name="Dunlap C."/>
        </authorList>
    </citation>
    <scope>NUCLEOTIDE SEQUENCE [LARGE SCALE GENOMIC DNA]</scope>
    <source>
        <strain evidence="4 5">NRS-1717</strain>
    </source>
</reference>
<comment type="subcellular location">
    <subcellularLocation>
        <location evidence="2">Cell membrane</location>
        <topology evidence="2">Multi-pass membrane protein</topology>
    </subcellularLocation>
</comment>
<protein>
    <recommendedName>
        <fullName evidence="2">Biotin transporter</fullName>
    </recommendedName>
</protein>
<dbReference type="Pfam" id="PF02632">
    <property type="entry name" value="BioY"/>
    <property type="match status" value="1"/>
</dbReference>
<evidence type="ECO:0000256" key="1">
    <source>
        <dbReference type="ARBA" id="ARBA00010692"/>
    </source>
</evidence>
<evidence type="ECO:0000256" key="2">
    <source>
        <dbReference type="PIRNR" id="PIRNR016661"/>
    </source>
</evidence>
<keyword evidence="3" id="KW-1133">Transmembrane helix</keyword>
<keyword evidence="2" id="KW-1003">Cell membrane</keyword>
<feature type="transmembrane region" description="Helical" evidence="3">
    <location>
        <begin position="7"/>
        <end position="26"/>
    </location>
</feature>
<feature type="transmembrane region" description="Helical" evidence="3">
    <location>
        <begin position="32"/>
        <end position="54"/>
    </location>
</feature>
<dbReference type="PANTHER" id="PTHR34295:SF1">
    <property type="entry name" value="BIOTIN TRANSPORTER BIOY"/>
    <property type="match status" value="1"/>
</dbReference>
<feature type="transmembrane region" description="Helical" evidence="3">
    <location>
        <begin position="155"/>
        <end position="178"/>
    </location>
</feature>
<feature type="transmembrane region" description="Helical" evidence="3">
    <location>
        <begin position="86"/>
        <end position="108"/>
    </location>
</feature>
<organism evidence="4 5">
    <name type="scientific">Metabacillus fastidiosus</name>
    <dbReference type="NCBI Taxonomy" id="1458"/>
    <lineage>
        <taxon>Bacteria</taxon>
        <taxon>Bacillati</taxon>
        <taxon>Bacillota</taxon>
        <taxon>Bacilli</taxon>
        <taxon>Bacillales</taxon>
        <taxon>Bacillaceae</taxon>
        <taxon>Metabacillus</taxon>
    </lineage>
</organism>
<evidence type="ECO:0000313" key="5">
    <source>
        <dbReference type="Proteomes" id="UP001342826"/>
    </source>
</evidence>